<dbReference type="CDD" id="cd00038">
    <property type="entry name" value="CAP_ED"/>
    <property type="match status" value="1"/>
</dbReference>
<dbReference type="InterPro" id="IPR000595">
    <property type="entry name" value="cNMP-bd_dom"/>
</dbReference>
<evidence type="ECO:0000313" key="4">
    <source>
        <dbReference type="Proteomes" id="UP000541583"/>
    </source>
</evidence>
<dbReference type="SUPFAM" id="SSF51206">
    <property type="entry name" value="cAMP-binding domain-like"/>
    <property type="match status" value="1"/>
</dbReference>
<dbReference type="InterPro" id="IPR018490">
    <property type="entry name" value="cNMP-bd_dom_sf"/>
</dbReference>
<dbReference type="EMBL" id="JACHCA010000005">
    <property type="protein sequence ID" value="MBB6127948.1"/>
    <property type="molecule type" value="Genomic_DNA"/>
</dbReference>
<dbReference type="Proteomes" id="UP000548326">
    <property type="component" value="Unassembled WGS sequence"/>
</dbReference>
<sequence length="189" mass="22147">MESLISTIKQLISFSAEEETIIKNLFTELNLKPGEYLLRDGQVCKHVAFINKGLVRYFINNDGDERTMFFNKEGEFVCNYISFLPQVPSDKNIQALEATRLYVISYEKLQRFYREVAEGEKFGRVAIEQVFLSAIQQLDSLYTDPPEVRYQQFLNHYPDLTQRIPQYHIASYVGIKPQSLSRIRKRIFS</sequence>
<dbReference type="AlphaFoldDB" id="A0A1N7F538"/>
<dbReference type="Proteomes" id="UP000541583">
    <property type="component" value="Unassembled WGS sequence"/>
</dbReference>
<evidence type="ECO:0000313" key="5">
    <source>
        <dbReference type="Proteomes" id="UP000548326"/>
    </source>
</evidence>
<evidence type="ECO:0000313" key="2">
    <source>
        <dbReference type="EMBL" id="MBB6112055.1"/>
    </source>
</evidence>
<reference evidence="4 5" key="1">
    <citation type="submission" date="2020-08" db="EMBL/GenBank/DDBJ databases">
        <title>Genomic Encyclopedia of Type Strains, Phase IV (KMG-V): Genome sequencing to study the core and pangenomes of soil and plant-associated prokaryotes.</title>
        <authorList>
            <person name="Whitman W."/>
        </authorList>
    </citation>
    <scope>NUCLEOTIDE SEQUENCE [LARGE SCALE GENOMIC DNA]</scope>
    <source>
        <strain evidence="2 4">ANJLi2</strain>
        <strain evidence="3 5">MP601</strain>
    </source>
</reference>
<comment type="caution">
    <text evidence="3">The sequence shown here is derived from an EMBL/GenBank/DDBJ whole genome shotgun (WGS) entry which is preliminary data.</text>
</comment>
<keyword evidence="4" id="KW-1185">Reference proteome</keyword>
<dbReference type="STRING" id="354630.SAMN05421821_116126"/>
<dbReference type="EMBL" id="JACHCB010000016">
    <property type="protein sequence ID" value="MBB6112055.1"/>
    <property type="molecule type" value="Genomic_DNA"/>
</dbReference>
<dbReference type="Pfam" id="PF00027">
    <property type="entry name" value="cNMP_binding"/>
    <property type="match status" value="1"/>
</dbReference>
<dbReference type="OrthoDB" id="758145at2"/>
<protein>
    <submittedName>
        <fullName evidence="3">CRP-like cAMP-binding protein</fullName>
    </submittedName>
</protein>
<accession>A0A1N7F538</accession>
<feature type="domain" description="Cyclic nucleotide-binding" evidence="1">
    <location>
        <begin position="10"/>
        <end position="112"/>
    </location>
</feature>
<dbReference type="PROSITE" id="PS50042">
    <property type="entry name" value="CNMP_BINDING_3"/>
    <property type="match status" value="1"/>
</dbReference>
<dbReference type="Gene3D" id="2.60.120.10">
    <property type="entry name" value="Jelly Rolls"/>
    <property type="match status" value="1"/>
</dbReference>
<dbReference type="RefSeq" id="WP_076377225.1">
    <property type="nucleotide sequence ID" value="NZ_FTMG01000016.1"/>
</dbReference>
<name>A0A1N7F538_9SPHI</name>
<gene>
    <name evidence="3" type="ORF">HDF22_002061</name>
    <name evidence="2" type="ORF">HDF23_004828</name>
</gene>
<proteinExistence type="predicted"/>
<evidence type="ECO:0000259" key="1">
    <source>
        <dbReference type="PROSITE" id="PS50042"/>
    </source>
</evidence>
<organism evidence="3 5">
    <name type="scientific">Mucilaginibacter lappiensis</name>
    <dbReference type="NCBI Taxonomy" id="354630"/>
    <lineage>
        <taxon>Bacteria</taxon>
        <taxon>Pseudomonadati</taxon>
        <taxon>Bacteroidota</taxon>
        <taxon>Sphingobacteriia</taxon>
        <taxon>Sphingobacteriales</taxon>
        <taxon>Sphingobacteriaceae</taxon>
        <taxon>Mucilaginibacter</taxon>
    </lineage>
</organism>
<dbReference type="InterPro" id="IPR014710">
    <property type="entry name" value="RmlC-like_jellyroll"/>
</dbReference>
<evidence type="ECO:0000313" key="3">
    <source>
        <dbReference type="EMBL" id="MBB6127948.1"/>
    </source>
</evidence>